<gene>
    <name evidence="2" type="ORF">HA50_28620</name>
</gene>
<dbReference type="STRING" id="55209.HA50_28620"/>
<dbReference type="CDD" id="cd05344">
    <property type="entry name" value="BKR_like_SDR_like"/>
    <property type="match status" value="1"/>
</dbReference>
<comment type="similarity">
    <text evidence="1">Belongs to the short-chain dehydrogenases/reductases (SDR) family.</text>
</comment>
<evidence type="ECO:0000313" key="2">
    <source>
        <dbReference type="EMBL" id="ORM87904.1"/>
    </source>
</evidence>
<comment type="caution">
    <text evidence="2">The sequence shown here is derived from an EMBL/GenBank/DDBJ whole genome shotgun (WGS) entry which is preliminary data.</text>
</comment>
<dbReference type="Gene3D" id="3.40.50.720">
    <property type="entry name" value="NAD(P)-binding Rossmann-like Domain"/>
    <property type="match status" value="1"/>
</dbReference>
<dbReference type="RefSeq" id="WP_084880867.1">
    <property type="nucleotide sequence ID" value="NZ_JAGGMY010000004.1"/>
</dbReference>
<dbReference type="AlphaFoldDB" id="A0A1X1EGL8"/>
<accession>A0A1X1EGL8</accession>
<dbReference type="InterPro" id="IPR050259">
    <property type="entry name" value="SDR"/>
</dbReference>
<evidence type="ECO:0000256" key="1">
    <source>
        <dbReference type="ARBA" id="ARBA00006484"/>
    </source>
</evidence>
<dbReference type="InterPro" id="IPR002347">
    <property type="entry name" value="SDR_fam"/>
</dbReference>
<reference evidence="2 3" key="1">
    <citation type="journal article" date="2017" name="Antonie Van Leeuwenhoek">
        <title>Phylogenomic resolution of the bacterial genus Pantoea and its relationship with Erwinia and Tatumella.</title>
        <authorList>
            <person name="Palmer M."/>
            <person name="Steenkamp E.T."/>
            <person name="Coetzee M.P."/>
            <person name="Chan W.Y."/>
            <person name="van Zyl E."/>
            <person name="De Maayer P."/>
            <person name="Coutinho T.A."/>
            <person name="Blom J."/>
            <person name="Smits T.H."/>
            <person name="Duffy B."/>
            <person name="Venter S.N."/>
        </authorList>
    </citation>
    <scope>NUCLEOTIDE SEQUENCE [LARGE SCALE GENOMIC DNA]</scope>
    <source>
        <strain evidence="2 3">LMG 2657</strain>
    </source>
</reference>
<evidence type="ECO:0000313" key="3">
    <source>
        <dbReference type="Proteomes" id="UP000193749"/>
    </source>
</evidence>
<name>A0A1X1EGL8_PANCY</name>
<dbReference type="FunFam" id="3.40.50.720:FF:000084">
    <property type="entry name" value="Short-chain dehydrogenase reductase"/>
    <property type="match status" value="1"/>
</dbReference>
<dbReference type="Pfam" id="PF13561">
    <property type="entry name" value="adh_short_C2"/>
    <property type="match status" value="1"/>
</dbReference>
<sequence length="261" mass="27329">MDLQIQQRVALVCGAGSGLGRAMALSLAQEGVKVAVTGRNLEKLAATVALIQQQGGTAQAWQLDLAAPETFDDVLNDIRQHWGDVDILVNNSGGPPPATAQGTDAGVWQQQFSLMVSSLIQLTDKVLPAMRQHGWGRIITSTSSGVIAPIPNLALSNALRMSLLGWSKTLASEVAADGVTVNVLVPGRIATDRVSQLDAIKAKRENSTADAVAEKSRQGIPAGRYGAPEEYGATAAFLASQQASYITGTIMRVDGGMIDAI</sequence>
<dbReference type="PANTHER" id="PTHR42879">
    <property type="entry name" value="3-OXOACYL-(ACYL-CARRIER-PROTEIN) REDUCTASE"/>
    <property type="match status" value="1"/>
</dbReference>
<protein>
    <submittedName>
        <fullName evidence="2">3-oxoacyl-ACP reductase</fullName>
    </submittedName>
</protein>
<dbReference type="EMBL" id="MLJI01000003">
    <property type="protein sequence ID" value="ORM87904.1"/>
    <property type="molecule type" value="Genomic_DNA"/>
</dbReference>
<proteinExistence type="inferred from homology"/>
<dbReference type="OrthoDB" id="9793325at2"/>
<dbReference type="SUPFAM" id="SSF51735">
    <property type="entry name" value="NAD(P)-binding Rossmann-fold domains"/>
    <property type="match status" value="1"/>
</dbReference>
<dbReference type="InterPro" id="IPR036291">
    <property type="entry name" value="NAD(P)-bd_dom_sf"/>
</dbReference>
<dbReference type="Proteomes" id="UP000193749">
    <property type="component" value="Unassembled WGS sequence"/>
</dbReference>
<dbReference type="PRINTS" id="PR00081">
    <property type="entry name" value="GDHRDH"/>
</dbReference>
<dbReference type="PANTHER" id="PTHR42879:SF6">
    <property type="entry name" value="NADPH-DEPENDENT REDUCTASE BACG"/>
    <property type="match status" value="1"/>
</dbReference>
<organism evidence="2 3">
    <name type="scientific">Pantoea cypripedii</name>
    <name type="common">Pectobacterium cypripedii</name>
    <name type="synonym">Erwinia cypripedii</name>
    <dbReference type="NCBI Taxonomy" id="55209"/>
    <lineage>
        <taxon>Bacteria</taxon>
        <taxon>Pseudomonadati</taxon>
        <taxon>Pseudomonadota</taxon>
        <taxon>Gammaproteobacteria</taxon>
        <taxon>Enterobacterales</taxon>
        <taxon>Erwiniaceae</taxon>
        <taxon>Pantoea</taxon>
    </lineage>
</organism>
<keyword evidence="3" id="KW-1185">Reference proteome</keyword>